<dbReference type="PANTHER" id="PTHR22594">
    <property type="entry name" value="ASPARTYL/LYSYL-TRNA SYNTHETASE"/>
    <property type="match status" value="1"/>
</dbReference>
<evidence type="ECO:0000313" key="10">
    <source>
        <dbReference type="Proteomes" id="UP001161247"/>
    </source>
</evidence>
<dbReference type="Gene3D" id="3.30.930.10">
    <property type="entry name" value="Bira Bifunctional Protein, Domain 2"/>
    <property type="match status" value="1"/>
</dbReference>
<dbReference type="GO" id="GO:0004816">
    <property type="term" value="F:asparagine-tRNA ligase activity"/>
    <property type="evidence" value="ECO:0007669"/>
    <property type="project" value="TreeGrafter"/>
</dbReference>
<feature type="coiled-coil region" evidence="6">
    <location>
        <begin position="284"/>
        <end position="331"/>
    </location>
</feature>
<evidence type="ECO:0000256" key="1">
    <source>
        <dbReference type="ARBA" id="ARBA00022598"/>
    </source>
</evidence>
<dbReference type="SUPFAM" id="SSF55681">
    <property type="entry name" value="Class II aaRS and biotin synthetases"/>
    <property type="match status" value="1"/>
</dbReference>
<keyword evidence="10" id="KW-1185">Reference proteome</keyword>
<dbReference type="InterPro" id="IPR045864">
    <property type="entry name" value="aa-tRNA-synth_II/BPL/LPL"/>
</dbReference>
<keyword evidence="6" id="KW-0175">Coiled coil</keyword>
<dbReference type="GO" id="GO:0005524">
    <property type="term" value="F:ATP binding"/>
    <property type="evidence" value="ECO:0007669"/>
    <property type="project" value="UniProtKB-KW"/>
</dbReference>
<keyword evidence="3" id="KW-0067">ATP-binding</keyword>
<keyword evidence="2" id="KW-0547">Nucleotide-binding</keyword>
<evidence type="ECO:0000313" key="9">
    <source>
        <dbReference type="EMBL" id="CAI9107305.1"/>
    </source>
</evidence>
<keyword evidence="4" id="KW-0648">Protein biosynthesis</keyword>
<feature type="domain" description="Aminoacyl-tRNA synthetase class II (D/K/N)" evidence="8">
    <location>
        <begin position="339"/>
        <end position="610"/>
    </location>
</feature>
<gene>
    <name evidence="9" type="ORF">OLC1_LOCUS15654</name>
</gene>
<dbReference type="GO" id="GO:0005739">
    <property type="term" value="C:mitochondrion"/>
    <property type="evidence" value="ECO:0007669"/>
    <property type="project" value="TreeGrafter"/>
</dbReference>
<dbReference type="EMBL" id="OX459122">
    <property type="protein sequence ID" value="CAI9107305.1"/>
    <property type="molecule type" value="Genomic_DNA"/>
</dbReference>
<dbReference type="NCBIfam" id="NF003037">
    <property type="entry name" value="PRK03932.1"/>
    <property type="match status" value="1"/>
</dbReference>
<proteinExistence type="predicted"/>
<evidence type="ECO:0000256" key="4">
    <source>
        <dbReference type="ARBA" id="ARBA00022917"/>
    </source>
</evidence>
<reference evidence="9" key="1">
    <citation type="submission" date="2023-03" db="EMBL/GenBank/DDBJ databases">
        <authorList>
            <person name="Julca I."/>
        </authorList>
    </citation>
    <scope>NUCLEOTIDE SEQUENCE</scope>
</reference>
<sequence length="617" mass="68725">MDSEQAQKEIQVPFSKYSKRVILKDIVGRSDGGVGLIGQRVLVGGWVKSSREIKKDLPPSSPSPNTTPDAVGPKDVRCVEYFQSVPFLKSIVKVLGGGDHRSRSKLDSLTPKRVKPPQPTISLLQITDGSCIPTLQVSVDSALALPSLVMPTGACILAEGVLQQPSIQGKQVLELKVEKVLHVGGVDEDKYPLSKKRLPLEMLRDRPHFRPRTTTVASVTRINSALTQASHVFCQNHGFVYVQVPIITHMDMEGSDKMFQVTTLLNSQETRGQNPADNVAGVSLETIKASLKEKSNRVEELKRSESNKEAAAAAIQDLRKTTELVAQLEAREKAKSGHSFKAKKLNFSDDFFSKPAYLTVSGRLHLESYACALGNVYSFGPRFRAEQSQSRRSLAEMWMLEIEMAFSELEDAMDCASDFLKFICKWIVDNCNDDLKFVTKRIDKTVEDRLKLMVSGSLEKISYADAVEVLKRVTQKKFEVKVEYGVSLTEEHESYLADVVYEKPVIVYNQPKALKPFNVRLNDDGKTVSSFDVILPKVGAVIRGSQNEERLNVLSNRMKEVGLTKQECEWYLDIRRHGTARTSGFSVALDSLVLYATGLNDIKDAVPFPRSYGKAYN</sequence>
<accession>A0AAV1DHH2</accession>
<evidence type="ECO:0000256" key="5">
    <source>
        <dbReference type="ARBA" id="ARBA00023146"/>
    </source>
</evidence>
<evidence type="ECO:0000256" key="7">
    <source>
        <dbReference type="SAM" id="MobiDB-lite"/>
    </source>
</evidence>
<dbReference type="GO" id="GO:0006421">
    <property type="term" value="P:asparaginyl-tRNA aminoacylation"/>
    <property type="evidence" value="ECO:0007669"/>
    <property type="project" value="TreeGrafter"/>
</dbReference>
<feature type="region of interest" description="Disordered" evidence="7">
    <location>
        <begin position="53"/>
        <end position="72"/>
    </location>
</feature>
<dbReference type="AlphaFoldDB" id="A0AAV1DHH2"/>
<protein>
    <submittedName>
        <fullName evidence="9">OLC1v1006633C3</fullName>
    </submittedName>
</protein>
<dbReference type="Proteomes" id="UP001161247">
    <property type="component" value="Chromosome 5"/>
</dbReference>
<dbReference type="Pfam" id="PF00152">
    <property type="entry name" value="tRNA-synt_2"/>
    <property type="match status" value="1"/>
</dbReference>
<organism evidence="9 10">
    <name type="scientific">Oldenlandia corymbosa var. corymbosa</name>
    <dbReference type="NCBI Taxonomy" id="529605"/>
    <lineage>
        <taxon>Eukaryota</taxon>
        <taxon>Viridiplantae</taxon>
        <taxon>Streptophyta</taxon>
        <taxon>Embryophyta</taxon>
        <taxon>Tracheophyta</taxon>
        <taxon>Spermatophyta</taxon>
        <taxon>Magnoliopsida</taxon>
        <taxon>eudicotyledons</taxon>
        <taxon>Gunneridae</taxon>
        <taxon>Pentapetalae</taxon>
        <taxon>asterids</taxon>
        <taxon>lamiids</taxon>
        <taxon>Gentianales</taxon>
        <taxon>Rubiaceae</taxon>
        <taxon>Rubioideae</taxon>
        <taxon>Spermacoceae</taxon>
        <taxon>Hedyotis-Oldenlandia complex</taxon>
        <taxon>Oldenlandia</taxon>
    </lineage>
</organism>
<name>A0AAV1DHH2_OLDCO</name>
<evidence type="ECO:0000259" key="8">
    <source>
        <dbReference type="Pfam" id="PF00152"/>
    </source>
</evidence>
<evidence type="ECO:0000256" key="2">
    <source>
        <dbReference type="ARBA" id="ARBA00022741"/>
    </source>
</evidence>
<keyword evidence="5" id="KW-0030">Aminoacyl-tRNA synthetase</keyword>
<dbReference type="PANTHER" id="PTHR22594:SF36">
    <property type="entry name" value="ASPARAGINE--TRNA LIGASE, CYTOPLASMIC 2"/>
    <property type="match status" value="1"/>
</dbReference>
<evidence type="ECO:0000256" key="6">
    <source>
        <dbReference type="SAM" id="Coils"/>
    </source>
</evidence>
<evidence type="ECO:0000256" key="3">
    <source>
        <dbReference type="ARBA" id="ARBA00022840"/>
    </source>
</evidence>
<keyword evidence="1" id="KW-0436">Ligase</keyword>
<dbReference type="InterPro" id="IPR004364">
    <property type="entry name" value="Aa-tRNA-synt_II"/>
</dbReference>